<keyword evidence="7" id="KW-0472">Membrane</keyword>
<dbReference type="PROSITE" id="PS50847">
    <property type="entry name" value="GRAM_POS_ANCHORING"/>
    <property type="match status" value="1"/>
</dbReference>
<evidence type="ECO:0000256" key="3">
    <source>
        <dbReference type="ARBA" id="ARBA00022729"/>
    </source>
</evidence>
<dbReference type="Pfam" id="PF00746">
    <property type="entry name" value="Gram_pos_anchor"/>
    <property type="match status" value="1"/>
</dbReference>
<dbReference type="InterPro" id="IPR009459">
    <property type="entry name" value="MucBP_dom"/>
</dbReference>
<keyword evidence="3" id="KW-0732">Signal</keyword>
<dbReference type="Pfam" id="PF06458">
    <property type="entry name" value="MucBP"/>
    <property type="match status" value="2"/>
</dbReference>
<sequence length="1593" mass="175579">MSKNNAQEVQKKMTPQRQRFGIRKLSVGVASVLLGTTFLVGGNVAHADSDVNSTDKSVEMTTSQQGVTQQDEKNEQAGTSDQSQNSTADASQAVTDTKNVSPNEQLAAQTASNLGTAQNKDSQGSSTTSIATSTSNSNLSANGVSADKDAQKETIFYGQLSDRSKNPASFNSDGIDPTTGKKYPVQLSDLEHDFIFKRTIVMHNADGTTSTFVEGLDGKTYDPKTDKKSGMYYRNATVAADGTVTYSEWKRLGNGGIYEFASDLEFPEYQLPTAMQDKDGNIVTVVPAAKAEDAENSTINLYRHKVTVNVTYKDANGKTVTNLVSEPFTQLPNNTYQYEGTSAALLQDKDNIAAGLLDLTSTTTGVFPQFSSLSIDGTNYTNQASAKSALAYALADYRNHTIQINVSYKYQLTINLYDESTGKLISVPSTDPSARYFTNEDGHSVYKFQVTPNTYVVNLAQLYNYTMTDTSLKTWQANFEKHSNGYWYTKTDMDKPLTLTLNYRSNGTYSFIGTMRDTDGNILPADYTKSLGNMYKNGAYQYATIKPGAYINDLTKFKLGDGYNYDYYLTADSLALWKEYFEQHSNGYWYAKDDLNTNIALKLTYDKVQKRNIKLTLVDADTGEAITNYAETTTENGRGFAAHMDGNVYTDNGVTKAGFAEFLLHMPGYQLTAASKAKLEAFLAQPYVEEDFTGTLEYQKLAPIHVVAKDSDGNVLFKYDITTKNAQAGNPYEVNVLNIPGYKLVKDENNNGEVSTTAPTVTFTYEKDPSSKKGTWIKDYQILTPGRMLPDHVGTIGVPDGKYNISFDDAEAENIKYYQEHGYTYLGAANAIKLGQTWYPLSWLKPTLVPNQGVTVHYYGIKADNNETQLHVDDYLAENPNNPDQTNHGINEDKFYYPEGSYTATPRHIDDWNLVGIRDSKGNFIPINLAKENGIVYGEYLPFAQDITYIYVQQATEYNITKTVKRTVHFLTENTHEVLKDPTNESVSFSQDYYTDKDNNVVTPKELTIGGHTYTVVDKVLEGQEAEDAKAWKVFDGNPDFVQVDVPEITDGKIAGDWIRVDASRDKGNGPAVSDNVVPADTITTDKLATAKDQEYTIYYIQKSTPEVETVTHVRHIRYYDGLTGDSLESIAPSVTQEVSFKRTGIYQNGMLIGYNTTGNKDKYGQLTVDTTDPDKAWVATTNDGKYVSVKSPDLTKNGYKLVPSFKLHEDNQDAATAPEEVASGLHDGKDIDIYYFHNTEDVQESADALHTIDYKYANGPYAGQTAAPDYKQTITYTRKGTKDLVTGKITWDGDWQASDTFKDVTSPEITDYTVDTPTVAAPTVNTSELTNGGHLEFHDHVLYVTNSQPTQPSEPSQPTTPTSPIQPSEPSQPTTPTSPTQPSEPSQPTTPAQPTDKTYHWTIEYIDEDGNKLISDVKNPISYKSGESFNGQTSGYNKSTITVNGKTYELVPAESSNTNGKFTDHDEVTIYVYKLKEDTPVTPDQPTTPDKPITPDQNTNSSQSVTPEKLGEPTTPVQPTQPGTPIETVTPTKQVTPVATPKQETTMPAQSAKSGQLPQTGNTDNQAASLGALGLLGTFLTGLGLGKKRRRN</sequence>
<dbReference type="Gene3D" id="2.60.40.4300">
    <property type="match status" value="2"/>
</dbReference>
<dbReference type="Gene3D" id="3.10.20.320">
    <property type="entry name" value="Putative peptidoglycan bound protein (lpxtg motif)"/>
    <property type="match status" value="2"/>
</dbReference>
<reference evidence="9 10" key="1">
    <citation type="submission" date="2019-07" db="EMBL/GenBank/DDBJ databases">
        <title>Gastrointestinal microbiota of Peromyscus leucopus, the white-footed mouse.</title>
        <authorList>
            <person name="Milovic A."/>
            <person name="Bassam K."/>
            <person name="Barbour A.G."/>
        </authorList>
    </citation>
    <scope>NUCLEOTIDE SEQUENCE [LARGE SCALE GENOMIC DNA]</scope>
    <source>
        <strain evidence="9 10">LL7</strain>
    </source>
</reference>
<dbReference type="InterPro" id="IPR005877">
    <property type="entry name" value="YSIRK_signal_dom"/>
</dbReference>
<feature type="region of interest" description="Disordered" evidence="6">
    <location>
        <begin position="113"/>
        <end position="183"/>
    </location>
</feature>
<evidence type="ECO:0000256" key="2">
    <source>
        <dbReference type="ARBA" id="ARBA00022525"/>
    </source>
</evidence>
<feature type="compositionally biased region" description="Polar residues" evidence="6">
    <location>
        <begin position="1498"/>
        <end position="1507"/>
    </location>
</feature>
<dbReference type="NCBIfam" id="TIGR01168">
    <property type="entry name" value="YSIRK_signal"/>
    <property type="match status" value="1"/>
</dbReference>
<proteinExistence type="predicted"/>
<dbReference type="NCBIfam" id="TIGR01167">
    <property type="entry name" value="LPXTG_anchor"/>
    <property type="match status" value="1"/>
</dbReference>
<keyword evidence="7" id="KW-1133">Transmembrane helix</keyword>
<evidence type="ECO:0000259" key="8">
    <source>
        <dbReference type="PROSITE" id="PS50847"/>
    </source>
</evidence>
<feature type="region of interest" description="Disordered" evidence="6">
    <location>
        <begin position="1347"/>
        <end position="1398"/>
    </location>
</feature>
<keyword evidence="2" id="KW-0964">Secreted</keyword>
<dbReference type="InterPro" id="IPR041495">
    <property type="entry name" value="Mub_B2"/>
</dbReference>
<dbReference type="Pfam" id="PF04650">
    <property type="entry name" value="YSIRK_signal"/>
    <property type="match status" value="1"/>
</dbReference>
<dbReference type="RefSeq" id="WP_144227069.1">
    <property type="nucleotide sequence ID" value="NZ_CP041676.1"/>
</dbReference>
<feature type="region of interest" description="Disordered" evidence="6">
    <location>
        <begin position="1477"/>
        <end position="1568"/>
    </location>
</feature>
<feature type="compositionally biased region" description="Polar residues" evidence="6">
    <location>
        <begin position="1528"/>
        <end position="1568"/>
    </location>
</feature>
<feature type="compositionally biased region" description="Low complexity" evidence="6">
    <location>
        <begin position="1481"/>
        <end position="1497"/>
    </location>
</feature>
<feature type="compositionally biased region" description="Polar residues" evidence="6">
    <location>
        <begin position="50"/>
        <end position="69"/>
    </location>
</feature>
<name>A0A517D5G3_LIMRT</name>
<evidence type="ECO:0000256" key="1">
    <source>
        <dbReference type="ARBA" id="ARBA00022512"/>
    </source>
</evidence>
<evidence type="ECO:0000256" key="4">
    <source>
        <dbReference type="ARBA" id="ARBA00022737"/>
    </source>
</evidence>
<dbReference type="Pfam" id="PF17966">
    <property type="entry name" value="Muc_B2"/>
    <property type="match status" value="1"/>
</dbReference>
<evidence type="ECO:0000313" key="9">
    <source>
        <dbReference type="EMBL" id="QDR72595.1"/>
    </source>
</evidence>
<keyword evidence="1" id="KW-0134">Cell wall</keyword>
<feature type="transmembrane region" description="Helical" evidence="7">
    <location>
        <begin position="1568"/>
        <end position="1587"/>
    </location>
</feature>
<evidence type="ECO:0000313" key="10">
    <source>
        <dbReference type="Proteomes" id="UP000316394"/>
    </source>
</evidence>
<organism evidence="9 10">
    <name type="scientific">Limosilactobacillus reuteri</name>
    <name type="common">Lactobacillus reuteri</name>
    <dbReference type="NCBI Taxonomy" id="1598"/>
    <lineage>
        <taxon>Bacteria</taxon>
        <taxon>Bacillati</taxon>
        <taxon>Bacillota</taxon>
        <taxon>Bacilli</taxon>
        <taxon>Lactobacillales</taxon>
        <taxon>Lactobacillaceae</taxon>
        <taxon>Limosilactobacillus</taxon>
    </lineage>
</organism>
<keyword evidence="4" id="KW-0677">Repeat</keyword>
<dbReference type="EMBL" id="CP041676">
    <property type="protein sequence ID" value="QDR72595.1"/>
    <property type="molecule type" value="Genomic_DNA"/>
</dbReference>
<keyword evidence="7" id="KW-0812">Transmembrane</keyword>
<evidence type="ECO:0000256" key="5">
    <source>
        <dbReference type="ARBA" id="ARBA00023088"/>
    </source>
</evidence>
<gene>
    <name evidence="9" type="ORF">FOD75_05610</name>
</gene>
<dbReference type="PANTHER" id="PTHR10068:SF14">
    <property type="entry name" value="CELL WALL ADHESIN EAP1"/>
    <property type="match status" value="1"/>
</dbReference>
<feature type="compositionally biased region" description="Low complexity" evidence="6">
    <location>
        <begin position="1348"/>
        <end position="1396"/>
    </location>
</feature>
<feature type="compositionally biased region" description="Polar residues" evidence="6">
    <location>
        <begin position="76"/>
        <end position="100"/>
    </location>
</feature>
<dbReference type="Proteomes" id="UP000316394">
    <property type="component" value="Chromosome"/>
</dbReference>
<feature type="region of interest" description="Disordered" evidence="6">
    <location>
        <begin position="47"/>
        <end position="100"/>
    </location>
</feature>
<accession>A0A517D5G3</accession>
<feature type="compositionally biased region" description="Low complexity" evidence="6">
    <location>
        <begin position="125"/>
        <end position="142"/>
    </location>
</feature>
<dbReference type="PANTHER" id="PTHR10068">
    <property type="entry name" value="BONE MARROW PROTEOGLYCAN"/>
    <property type="match status" value="1"/>
</dbReference>
<evidence type="ECO:0000256" key="7">
    <source>
        <dbReference type="SAM" id="Phobius"/>
    </source>
</evidence>
<feature type="domain" description="Gram-positive cocci surface proteins LPxTG" evidence="8">
    <location>
        <begin position="1558"/>
        <end position="1593"/>
    </location>
</feature>
<protein>
    <submittedName>
        <fullName evidence="9">YSIRK-type signal peptide-containing protein</fullName>
    </submittedName>
</protein>
<dbReference type="InterPro" id="IPR019931">
    <property type="entry name" value="LPXTG_anchor"/>
</dbReference>
<feature type="compositionally biased region" description="Polar residues" evidence="6">
    <location>
        <begin position="113"/>
        <end position="124"/>
    </location>
</feature>
<evidence type="ECO:0000256" key="6">
    <source>
        <dbReference type="SAM" id="MobiDB-lite"/>
    </source>
</evidence>
<feature type="compositionally biased region" description="Low complexity" evidence="6">
    <location>
        <begin position="1514"/>
        <end position="1526"/>
    </location>
</feature>
<keyword evidence="5" id="KW-0572">Peptidoglycan-anchor</keyword>